<proteinExistence type="predicted"/>
<feature type="transmembrane region" description="Helical" evidence="1">
    <location>
        <begin position="16"/>
        <end position="35"/>
    </location>
</feature>
<sequence length="61" mass="6873">MEVTGSLQETSNKATTVAEISLVIIIIPIVINKLLSNHRLHLFHFNNLSKTIQYLNLLALM</sequence>
<keyword evidence="1" id="KW-0472">Membrane</keyword>
<evidence type="ECO:0000313" key="2">
    <source>
        <dbReference type="EMBL" id="KRO96942.1"/>
    </source>
</evidence>
<name>A0A0R2UCN9_9GAMM</name>
<gene>
    <name evidence="2" type="ORF">ABS24_02575</name>
</gene>
<reference evidence="2 3" key="1">
    <citation type="submission" date="2015-10" db="EMBL/GenBank/DDBJ databases">
        <title>Metagenome-Assembled Genomes uncover a global brackish microbiome.</title>
        <authorList>
            <person name="Hugerth L.W."/>
            <person name="Larsson J."/>
            <person name="Alneberg J."/>
            <person name="Lindh M.V."/>
            <person name="Legrand C."/>
            <person name="Pinhassi J."/>
            <person name="Andersson A.F."/>
        </authorList>
    </citation>
    <scope>NUCLEOTIDE SEQUENCE [LARGE SCALE GENOMIC DNA]</scope>
    <source>
        <strain evidence="2">BACL26 MAG-121220-bin70</strain>
    </source>
</reference>
<accession>A0A0R2UCN9</accession>
<dbReference type="AlphaFoldDB" id="A0A0R2UCN9"/>
<evidence type="ECO:0000256" key="1">
    <source>
        <dbReference type="SAM" id="Phobius"/>
    </source>
</evidence>
<dbReference type="Proteomes" id="UP000051213">
    <property type="component" value="Unassembled WGS sequence"/>
</dbReference>
<evidence type="ECO:0000313" key="3">
    <source>
        <dbReference type="Proteomes" id="UP000051213"/>
    </source>
</evidence>
<keyword evidence="1" id="KW-0812">Transmembrane</keyword>
<protein>
    <submittedName>
        <fullName evidence="2">Uncharacterized protein</fullName>
    </submittedName>
</protein>
<organism evidence="2 3">
    <name type="scientific">SAR92 bacterium BACL26 MAG-121220-bin70</name>
    <dbReference type="NCBI Taxonomy" id="1655626"/>
    <lineage>
        <taxon>Bacteria</taxon>
        <taxon>Pseudomonadati</taxon>
        <taxon>Pseudomonadota</taxon>
        <taxon>Gammaproteobacteria</taxon>
        <taxon>Cellvibrionales</taxon>
        <taxon>Porticoccaceae</taxon>
        <taxon>SAR92 clade</taxon>
    </lineage>
</organism>
<dbReference type="EMBL" id="LICA01000026">
    <property type="protein sequence ID" value="KRO96942.1"/>
    <property type="molecule type" value="Genomic_DNA"/>
</dbReference>
<comment type="caution">
    <text evidence="2">The sequence shown here is derived from an EMBL/GenBank/DDBJ whole genome shotgun (WGS) entry which is preliminary data.</text>
</comment>
<keyword evidence="1" id="KW-1133">Transmembrane helix</keyword>